<name>A0A017SPY8_ASPRC</name>
<dbReference type="HOGENOM" id="CLU_1547210_0_0_1"/>
<accession>A0A017SPY8</accession>
<dbReference type="AlphaFoldDB" id="A0A017SPY8"/>
<dbReference type="RefSeq" id="XP_040642564.1">
    <property type="nucleotide sequence ID" value="XM_040777704.1"/>
</dbReference>
<feature type="region of interest" description="Disordered" evidence="1">
    <location>
        <begin position="40"/>
        <end position="75"/>
    </location>
</feature>
<feature type="compositionally biased region" description="Low complexity" evidence="1">
    <location>
        <begin position="59"/>
        <end position="72"/>
    </location>
</feature>
<gene>
    <name evidence="2" type="ORF">EURHEDRAFT_117901</name>
</gene>
<feature type="compositionally biased region" description="Polar residues" evidence="1">
    <location>
        <begin position="40"/>
        <end position="51"/>
    </location>
</feature>
<dbReference type="EMBL" id="KK088412">
    <property type="protein sequence ID" value="EYE98876.1"/>
    <property type="molecule type" value="Genomic_DNA"/>
</dbReference>
<dbReference type="Proteomes" id="UP000019804">
    <property type="component" value="Unassembled WGS sequence"/>
</dbReference>
<keyword evidence="3" id="KW-1185">Reference proteome</keyword>
<proteinExistence type="predicted"/>
<evidence type="ECO:0000256" key="1">
    <source>
        <dbReference type="SAM" id="MobiDB-lite"/>
    </source>
</evidence>
<sequence length="173" mass="18426">MNQSGIGPQVDAGSQSRTYPVFILYYTHICCTAQSASSSNQKATNSPNPNSLPVCLSGTPPTVSSHPHSVPSQTRPSLGTLLSQWGMQAKLGTAIDAPHSTALPPSPRSSIPARSRPCLRRAHCHFIGCVCPMSGFLLSPFCVCGLFPHMVIYPEDGSRHGDTKVPLSQSVRN</sequence>
<organism evidence="2 3">
    <name type="scientific">Aspergillus ruber (strain CBS 135680)</name>
    <dbReference type="NCBI Taxonomy" id="1388766"/>
    <lineage>
        <taxon>Eukaryota</taxon>
        <taxon>Fungi</taxon>
        <taxon>Dikarya</taxon>
        <taxon>Ascomycota</taxon>
        <taxon>Pezizomycotina</taxon>
        <taxon>Eurotiomycetes</taxon>
        <taxon>Eurotiomycetidae</taxon>
        <taxon>Eurotiales</taxon>
        <taxon>Aspergillaceae</taxon>
        <taxon>Aspergillus</taxon>
        <taxon>Aspergillus subgen. Aspergillus</taxon>
    </lineage>
</organism>
<protein>
    <submittedName>
        <fullName evidence="2">Uncharacterized protein</fullName>
    </submittedName>
</protein>
<dbReference type="GeneID" id="63692828"/>
<evidence type="ECO:0000313" key="2">
    <source>
        <dbReference type="EMBL" id="EYE98876.1"/>
    </source>
</evidence>
<reference evidence="3" key="1">
    <citation type="journal article" date="2014" name="Nat. Commun.">
        <title>Genomic adaptations of the halophilic Dead Sea filamentous fungus Eurotium rubrum.</title>
        <authorList>
            <person name="Kis-Papo T."/>
            <person name="Weig A.R."/>
            <person name="Riley R."/>
            <person name="Persoh D."/>
            <person name="Salamov A."/>
            <person name="Sun H."/>
            <person name="Lipzen A."/>
            <person name="Wasser S.P."/>
            <person name="Rambold G."/>
            <person name="Grigoriev I.V."/>
            <person name="Nevo E."/>
        </authorList>
    </citation>
    <scope>NUCLEOTIDE SEQUENCE [LARGE SCALE GENOMIC DNA]</scope>
    <source>
        <strain evidence="3">CBS 135680</strain>
    </source>
</reference>
<evidence type="ECO:0000313" key="3">
    <source>
        <dbReference type="Proteomes" id="UP000019804"/>
    </source>
</evidence>